<dbReference type="InterPro" id="IPR000408">
    <property type="entry name" value="Reg_chr_condens"/>
</dbReference>
<dbReference type="InterPro" id="IPR042229">
    <property type="entry name" value="Listeria/Bacterioides_rpt_sf"/>
</dbReference>
<dbReference type="PANTHER" id="PTHR45982:SF1">
    <property type="entry name" value="REGULATOR OF CHROMOSOME CONDENSATION"/>
    <property type="match status" value="1"/>
</dbReference>
<evidence type="ECO:0000259" key="5">
    <source>
        <dbReference type="Pfam" id="PF25390"/>
    </source>
</evidence>
<evidence type="ECO:0000256" key="2">
    <source>
        <dbReference type="ARBA" id="ARBA00022658"/>
    </source>
</evidence>
<dbReference type="InterPro" id="IPR051553">
    <property type="entry name" value="Ran_GTPase-activating"/>
</dbReference>
<dbReference type="InterPro" id="IPR013378">
    <property type="entry name" value="InlB-like_B-rpt"/>
</dbReference>
<dbReference type="SUPFAM" id="SSF50985">
    <property type="entry name" value="RCC1/BLIP-II"/>
    <property type="match status" value="2"/>
</dbReference>
<evidence type="ECO:0000313" key="7">
    <source>
        <dbReference type="Proteomes" id="UP001321766"/>
    </source>
</evidence>
<dbReference type="InterPro" id="IPR058923">
    <property type="entry name" value="RCC1-like_dom"/>
</dbReference>
<dbReference type="EMBL" id="AP026798">
    <property type="protein sequence ID" value="BDR53522.1"/>
    <property type="molecule type" value="Genomic_DNA"/>
</dbReference>
<evidence type="ECO:0000256" key="4">
    <source>
        <dbReference type="SAM" id="MobiDB-lite"/>
    </source>
</evidence>
<keyword evidence="2" id="KW-0344">Guanine-nucleotide releasing factor</keyword>
<dbReference type="Gene3D" id="2.130.10.30">
    <property type="entry name" value="Regulator of chromosome condensation 1/beta-lactamase-inhibitor protein II"/>
    <property type="match status" value="2"/>
</dbReference>
<evidence type="ECO:0000256" key="3">
    <source>
        <dbReference type="ARBA" id="ARBA00022737"/>
    </source>
</evidence>
<dbReference type="PANTHER" id="PTHR45982">
    <property type="entry name" value="REGULATOR OF CHROMOSOME CONDENSATION"/>
    <property type="match status" value="1"/>
</dbReference>
<evidence type="ECO:0000256" key="1">
    <source>
        <dbReference type="ARBA" id="ARBA00004196"/>
    </source>
</evidence>
<dbReference type="PROSITE" id="PS50012">
    <property type="entry name" value="RCC1_3"/>
    <property type="match status" value="7"/>
</dbReference>
<dbReference type="Pfam" id="PF00415">
    <property type="entry name" value="RCC1"/>
    <property type="match status" value="1"/>
</dbReference>
<dbReference type="Pfam" id="PF09479">
    <property type="entry name" value="Flg_new"/>
    <property type="match status" value="1"/>
</dbReference>
<feature type="domain" description="RCC1-like" evidence="5">
    <location>
        <begin position="106"/>
        <end position="367"/>
    </location>
</feature>
<reference evidence="6 7" key="1">
    <citation type="journal article" date="2023" name="Microbiol. Spectr.">
        <title>Symbiosis of Carpenter Bees with Uncharacterized Lactic Acid Bacteria Showing NAD Auxotrophy.</title>
        <authorList>
            <person name="Kawasaki S."/>
            <person name="Ozawa K."/>
            <person name="Mori T."/>
            <person name="Yamamoto A."/>
            <person name="Ito M."/>
            <person name="Ohkuma M."/>
            <person name="Sakamoto M."/>
            <person name="Matsutani M."/>
        </authorList>
    </citation>
    <scope>NUCLEOTIDE SEQUENCE [LARGE SCALE GENOMIC DNA]</scope>
    <source>
        <strain evidence="6 7">Kim37-2</strain>
    </source>
</reference>
<comment type="subcellular location">
    <subcellularLocation>
        <location evidence="1">Cell envelope</location>
    </subcellularLocation>
</comment>
<dbReference type="Pfam" id="PF25390">
    <property type="entry name" value="WD40_RLD"/>
    <property type="match status" value="1"/>
</dbReference>
<dbReference type="Gene3D" id="2.60.40.4270">
    <property type="entry name" value="Listeria-Bacteroides repeat domain"/>
    <property type="match status" value="1"/>
</dbReference>
<dbReference type="Proteomes" id="UP001321766">
    <property type="component" value="Chromosome"/>
</dbReference>
<accession>A0ABM8B9E9</accession>
<proteinExistence type="predicted"/>
<dbReference type="PROSITE" id="PS00626">
    <property type="entry name" value="RCC1_2"/>
    <property type="match status" value="1"/>
</dbReference>
<evidence type="ECO:0000313" key="6">
    <source>
        <dbReference type="EMBL" id="BDR53522.1"/>
    </source>
</evidence>
<dbReference type="PRINTS" id="PR00633">
    <property type="entry name" value="RCCNDNSATION"/>
</dbReference>
<gene>
    <name evidence="6" type="ORF">KIM372_14290</name>
</gene>
<sequence>MANQSSVGPQAQYTVTFNDGNDGNDGIYRISVDPGKTVPLQPIPQKDNSRFLGWYNGTLPYDFTQPVNSHLTLTGKWADTKFTLDPMRSPVEGGKLLTLTPPTIPATQFQQITAGRYHMLALDTLGRVYAWGRNDAGQIGDGTTTDRAKPTLVTSLLSKRITKVVAGPNDSFAFAEDGSVYAWGANEKGQLGVGSSNDLSTPTPVNSMPTGARITDIFPGDKYTLALDSDGVAWAWGMNDAGQLGNGNATDQTTPVRIQLPPGVSQYVSLSAGTSHSFGITDDGNTYAWGWNGMQQLGNASFPSNRGSVSTTPIKVDLPPGVSYLSEVFAIADWSVAIGNDGRIYGWGYNGDNEIGDGTTAPPTPIPNRNTPTLTQTPPGETFDHIYTMGDGAAALSKSGNIYSWGYNPYGGVCGGTQPQQATPIQMNLPANVHPNKVTFGWEQTVMQDTEGRIWSWGSNRFGQLGTDAPMGAGQSSATPVQIPTGQEKVNVTQLTIDTIPVTLTPVADHWQLESPPHDEGETNVTITWTLSGEQQDDSIIEHFIYESFYMPDAGALPVRRRLGGSLLVLSLFAALACTLYQLARARRSSSCPPQSV</sequence>
<keyword evidence="3" id="KW-0677">Repeat</keyword>
<feature type="region of interest" description="Disordered" evidence="4">
    <location>
        <begin position="1"/>
        <end position="20"/>
    </location>
</feature>
<dbReference type="InterPro" id="IPR009091">
    <property type="entry name" value="RCC1/BLIP-II"/>
</dbReference>
<keyword evidence="7" id="KW-1185">Reference proteome</keyword>
<name>A0ABM8B9E9_9BIFI</name>
<protein>
    <recommendedName>
        <fullName evidence="5">RCC1-like domain-containing protein</fullName>
    </recommendedName>
</protein>
<organism evidence="6 7">
    <name type="scientific">Bombiscardovia nodaiensis</name>
    <dbReference type="NCBI Taxonomy" id="2932181"/>
    <lineage>
        <taxon>Bacteria</taxon>
        <taxon>Bacillati</taxon>
        <taxon>Actinomycetota</taxon>
        <taxon>Actinomycetes</taxon>
        <taxon>Bifidobacteriales</taxon>
        <taxon>Bifidobacteriaceae</taxon>
        <taxon>Bombiscardovia</taxon>
    </lineage>
</organism>